<feature type="transmembrane region" description="Helical" evidence="1">
    <location>
        <begin position="7"/>
        <end position="24"/>
    </location>
</feature>
<keyword evidence="1" id="KW-1133">Transmembrane helix</keyword>
<proteinExistence type="predicted"/>
<dbReference type="STRING" id="526218.Sterm_2157"/>
<dbReference type="GO" id="GO:0000270">
    <property type="term" value="P:peptidoglycan metabolic process"/>
    <property type="evidence" value="ECO:0007669"/>
    <property type="project" value="TreeGrafter"/>
</dbReference>
<reference evidence="4" key="1">
    <citation type="submission" date="2009-09" db="EMBL/GenBank/DDBJ databases">
        <title>The complete chromosome of Sebaldella termitidis ATCC 33386.</title>
        <authorList>
            <consortium name="US DOE Joint Genome Institute (JGI-PGF)"/>
            <person name="Lucas S."/>
            <person name="Copeland A."/>
            <person name="Lapidus A."/>
            <person name="Glavina del Rio T."/>
            <person name="Dalin E."/>
            <person name="Tice H."/>
            <person name="Bruce D."/>
            <person name="Goodwin L."/>
            <person name="Pitluck S."/>
            <person name="Kyrpides N."/>
            <person name="Mavromatis K."/>
            <person name="Ivanova N."/>
            <person name="Mikhailova N."/>
            <person name="Sims D."/>
            <person name="Meincke L."/>
            <person name="Brettin T."/>
            <person name="Detter J.C."/>
            <person name="Han C."/>
            <person name="Larimer F."/>
            <person name="Land M."/>
            <person name="Hauser L."/>
            <person name="Markowitz V."/>
            <person name="Cheng J.F."/>
            <person name="Hugenholtz P."/>
            <person name="Woyke T."/>
            <person name="Wu D."/>
            <person name="Eisen J.A."/>
        </authorList>
    </citation>
    <scope>NUCLEOTIDE SEQUENCE [LARGE SCALE GENOMIC DNA]</scope>
    <source>
        <strain evidence="4">ATCC 33386 / NCTC 11300</strain>
    </source>
</reference>
<evidence type="ECO:0000256" key="1">
    <source>
        <dbReference type="SAM" id="Phobius"/>
    </source>
</evidence>
<keyword evidence="4" id="KW-1185">Reference proteome</keyword>
<keyword evidence="1" id="KW-0812">Transmembrane</keyword>
<evidence type="ECO:0000313" key="3">
    <source>
        <dbReference type="EMBL" id="ACZ09011.1"/>
    </source>
</evidence>
<dbReference type="GO" id="GO:0043164">
    <property type="term" value="P:Gram-negative-bacterium-type cell wall biogenesis"/>
    <property type="evidence" value="ECO:0007669"/>
    <property type="project" value="TreeGrafter"/>
</dbReference>
<reference evidence="3 4" key="2">
    <citation type="journal article" date="2010" name="Stand. Genomic Sci.">
        <title>Complete genome sequence of Sebaldella termitidis type strain (NCTC 11300).</title>
        <authorList>
            <person name="Harmon-Smith M."/>
            <person name="Celia L."/>
            <person name="Chertkov O."/>
            <person name="Lapidus A."/>
            <person name="Copeland A."/>
            <person name="Glavina Del Rio T."/>
            <person name="Nolan M."/>
            <person name="Lucas S."/>
            <person name="Tice H."/>
            <person name="Cheng J.F."/>
            <person name="Han C."/>
            <person name="Detter J.C."/>
            <person name="Bruce D."/>
            <person name="Goodwin L."/>
            <person name="Pitluck S."/>
            <person name="Pati A."/>
            <person name="Liolios K."/>
            <person name="Ivanova N."/>
            <person name="Mavromatis K."/>
            <person name="Mikhailova N."/>
            <person name="Chen A."/>
            <person name="Palaniappan K."/>
            <person name="Land M."/>
            <person name="Hauser L."/>
            <person name="Chang Y.J."/>
            <person name="Jeffries C.D."/>
            <person name="Brettin T."/>
            <person name="Goker M."/>
            <person name="Beck B."/>
            <person name="Bristow J."/>
            <person name="Eisen J.A."/>
            <person name="Markowitz V."/>
            <person name="Hugenholtz P."/>
            <person name="Kyrpides N.C."/>
            <person name="Klenk H.P."/>
            <person name="Chen F."/>
        </authorList>
    </citation>
    <scope>NUCLEOTIDE SEQUENCE [LARGE SCALE GENOMIC DNA]</scope>
    <source>
        <strain evidence="4">ATCC 33386 / NCTC 11300</strain>
    </source>
</reference>
<dbReference type="PANTHER" id="PTHR30336">
    <property type="entry name" value="INNER MEMBRANE PROTEIN, PROBABLE PERMEASE"/>
    <property type="match status" value="1"/>
</dbReference>
<dbReference type="PANTHER" id="PTHR30336:SF4">
    <property type="entry name" value="ENVELOPE BIOGENESIS FACTOR ELYC"/>
    <property type="match status" value="1"/>
</dbReference>
<keyword evidence="1" id="KW-0472">Membrane</keyword>
<feature type="domain" description="DUF218" evidence="2">
    <location>
        <begin position="88"/>
        <end position="222"/>
    </location>
</feature>
<accession>D1AK95</accession>
<gene>
    <name evidence="3" type="ordered locus">Sterm_2157</name>
</gene>
<sequence>MKLTLKILSAVMILYSIFLLVIGIRNFGPFLLIIFAALLLFSVYTQNSVIKNMIYIFFILYIIFILFFAFILYRNVKYDNPSGAQKSDFVVVLGSGLRYGTYLSPEGKRRSDKAIEYLKEYPHLNVFLTGGQGIDEKVPESVIMKEYFLENGIDENRIFLEDKSTNTNENIKFYIDALKDTDMEYHNILLVTSDFHMPRAGVIARHYNLTVYPLCSKTRNISFIPNIMREELAFIKTLILDLK</sequence>
<dbReference type="Pfam" id="PF02698">
    <property type="entry name" value="DUF218"/>
    <property type="match status" value="1"/>
</dbReference>
<feature type="transmembrane region" description="Helical" evidence="1">
    <location>
        <begin position="54"/>
        <end position="73"/>
    </location>
</feature>
<dbReference type="CDD" id="cd06259">
    <property type="entry name" value="YdcF-like"/>
    <property type="match status" value="1"/>
</dbReference>
<dbReference type="GO" id="GO:0005886">
    <property type="term" value="C:plasma membrane"/>
    <property type="evidence" value="ECO:0007669"/>
    <property type="project" value="TreeGrafter"/>
</dbReference>
<dbReference type="RefSeq" id="WP_012861605.1">
    <property type="nucleotide sequence ID" value="NC_013517.1"/>
</dbReference>
<dbReference type="AlphaFoldDB" id="D1AK95"/>
<dbReference type="KEGG" id="str:Sterm_2157"/>
<feature type="transmembrane region" description="Helical" evidence="1">
    <location>
        <begin position="30"/>
        <end position="47"/>
    </location>
</feature>
<dbReference type="InterPro" id="IPR014729">
    <property type="entry name" value="Rossmann-like_a/b/a_fold"/>
</dbReference>
<dbReference type="eggNOG" id="COG1434">
    <property type="taxonomic scope" value="Bacteria"/>
</dbReference>
<evidence type="ECO:0000313" key="4">
    <source>
        <dbReference type="Proteomes" id="UP000000845"/>
    </source>
</evidence>
<evidence type="ECO:0000259" key="2">
    <source>
        <dbReference type="Pfam" id="PF02698"/>
    </source>
</evidence>
<organism evidence="3 4">
    <name type="scientific">Sebaldella termitidis (strain ATCC 33386 / NCTC 11300)</name>
    <dbReference type="NCBI Taxonomy" id="526218"/>
    <lineage>
        <taxon>Bacteria</taxon>
        <taxon>Fusobacteriati</taxon>
        <taxon>Fusobacteriota</taxon>
        <taxon>Fusobacteriia</taxon>
        <taxon>Fusobacteriales</taxon>
        <taxon>Leptotrichiaceae</taxon>
        <taxon>Sebaldella</taxon>
    </lineage>
</organism>
<dbReference type="EMBL" id="CP001739">
    <property type="protein sequence ID" value="ACZ09011.1"/>
    <property type="molecule type" value="Genomic_DNA"/>
</dbReference>
<dbReference type="InterPro" id="IPR003848">
    <property type="entry name" value="DUF218"/>
</dbReference>
<name>D1AK95_SEBTE</name>
<dbReference type="InterPro" id="IPR051599">
    <property type="entry name" value="Cell_Envelope_Assoc"/>
</dbReference>
<dbReference type="Proteomes" id="UP000000845">
    <property type="component" value="Chromosome"/>
</dbReference>
<dbReference type="Gene3D" id="3.40.50.620">
    <property type="entry name" value="HUPs"/>
    <property type="match status" value="1"/>
</dbReference>
<protein>
    <recommendedName>
        <fullName evidence="2">DUF218 domain-containing protein</fullName>
    </recommendedName>
</protein>
<dbReference type="HOGENOM" id="CLU_051474_2_0_0"/>